<name>A0A645FRR6_9ZZZZ</name>
<dbReference type="EMBL" id="VSSQ01064170">
    <property type="protein sequence ID" value="MPN17127.1"/>
    <property type="molecule type" value="Genomic_DNA"/>
</dbReference>
<dbReference type="Gene3D" id="3.40.50.300">
    <property type="entry name" value="P-loop containing nucleotide triphosphate hydrolases"/>
    <property type="match status" value="1"/>
</dbReference>
<dbReference type="GO" id="GO:0016787">
    <property type="term" value="F:hydrolase activity"/>
    <property type="evidence" value="ECO:0007669"/>
    <property type="project" value="UniProtKB-KW"/>
</dbReference>
<dbReference type="PROSITE" id="PS51199">
    <property type="entry name" value="SF4_HELICASE"/>
    <property type="match status" value="1"/>
</dbReference>
<accession>A0A645FRR6</accession>
<organism evidence="2">
    <name type="scientific">bioreactor metagenome</name>
    <dbReference type="NCBI Taxonomy" id="1076179"/>
    <lineage>
        <taxon>unclassified sequences</taxon>
        <taxon>metagenomes</taxon>
        <taxon>ecological metagenomes</taxon>
    </lineage>
</organism>
<keyword evidence="2" id="KW-0067">ATP-binding</keyword>
<sequence>MIVIDYLQLMRSSGKAESRLQEVSELTRSLKVLARELDIPIILLSQLSRAPEQRTDHHPMMSDLRESGSIEQDADVVILLYREGAYDPAASNVAEVIIAKHRNGPTGTVELAWVGEYTKFKNIAVGYEE</sequence>
<dbReference type="GO" id="GO:0005829">
    <property type="term" value="C:cytosol"/>
    <property type="evidence" value="ECO:0007669"/>
    <property type="project" value="TreeGrafter"/>
</dbReference>
<dbReference type="PANTHER" id="PTHR30153">
    <property type="entry name" value="REPLICATIVE DNA HELICASE DNAB"/>
    <property type="match status" value="1"/>
</dbReference>
<dbReference type="AlphaFoldDB" id="A0A645FRR6"/>
<gene>
    <name evidence="2" type="primary">dnaC_54</name>
    <name evidence="2" type="ORF">SDC9_164477</name>
</gene>
<reference evidence="2" key="1">
    <citation type="submission" date="2019-08" db="EMBL/GenBank/DDBJ databases">
        <authorList>
            <person name="Kucharzyk K."/>
            <person name="Murdoch R.W."/>
            <person name="Higgins S."/>
            <person name="Loffler F."/>
        </authorList>
    </citation>
    <scope>NUCLEOTIDE SEQUENCE</scope>
</reference>
<evidence type="ECO:0000313" key="2">
    <source>
        <dbReference type="EMBL" id="MPN17127.1"/>
    </source>
</evidence>
<dbReference type="EC" id="3.6.4.12" evidence="2"/>
<dbReference type="GO" id="GO:0005524">
    <property type="term" value="F:ATP binding"/>
    <property type="evidence" value="ECO:0007669"/>
    <property type="project" value="InterPro"/>
</dbReference>
<proteinExistence type="predicted"/>
<feature type="domain" description="SF4 helicase" evidence="1">
    <location>
        <begin position="1"/>
        <end position="127"/>
    </location>
</feature>
<evidence type="ECO:0000259" key="1">
    <source>
        <dbReference type="PROSITE" id="PS51199"/>
    </source>
</evidence>
<dbReference type="GO" id="GO:0003678">
    <property type="term" value="F:DNA helicase activity"/>
    <property type="evidence" value="ECO:0007669"/>
    <property type="project" value="UniProtKB-EC"/>
</dbReference>
<dbReference type="Pfam" id="PF03796">
    <property type="entry name" value="DnaB_C"/>
    <property type="match status" value="1"/>
</dbReference>
<dbReference type="GO" id="GO:0006260">
    <property type="term" value="P:DNA replication"/>
    <property type="evidence" value="ECO:0007669"/>
    <property type="project" value="InterPro"/>
</dbReference>
<dbReference type="InterPro" id="IPR007694">
    <property type="entry name" value="DNA_helicase_DnaB-like_C"/>
</dbReference>
<keyword evidence="2" id="KW-0347">Helicase</keyword>
<dbReference type="InterPro" id="IPR027417">
    <property type="entry name" value="P-loop_NTPase"/>
</dbReference>
<dbReference type="SUPFAM" id="SSF52540">
    <property type="entry name" value="P-loop containing nucleoside triphosphate hydrolases"/>
    <property type="match status" value="1"/>
</dbReference>
<keyword evidence="2" id="KW-0547">Nucleotide-binding</keyword>
<protein>
    <submittedName>
        <fullName evidence="2">Replicative DNA helicase</fullName>
        <ecNumber evidence="2">3.6.4.12</ecNumber>
    </submittedName>
</protein>
<dbReference type="PANTHER" id="PTHR30153:SF2">
    <property type="entry name" value="REPLICATIVE DNA HELICASE"/>
    <property type="match status" value="1"/>
</dbReference>
<comment type="caution">
    <text evidence="2">The sequence shown here is derived from an EMBL/GenBank/DDBJ whole genome shotgun (WGS) entry which is preliminary data.</text>
</comment>
<keyword evidence="2" id="KW-0378">Hydrolase</keyword>